<name>A0A0P6XN02_9CHLR</name>
<organism evidence="1 2">
    <name type="scientific">Leptolinea tardivitalis</name>
    <dbReference type="NCBI Taxonomy" id="229920"/>
    <lineage>
        <taxon>Bacteria</taxon>
        <taxon>Bacillati</taxon>
        <taxon>Chloroflexota</taxon>
        <taxon>Anaerolineae</taxon>
        <taxon>Anaerolineales</taxon>
        <taxon>Anaerolineaceae</taxon>
        <taxon>Leptolinea</taxon>
    </lineage>
</organism>
<evidence type="ECO:0000313" key="1">
    <source>
        <dbReference type="EMBL" id="KPL70320.1"/>
    </source>
</evidence>
<reference evidence="1 2" key="1">
    <citation type="submission" date="2015-07" db="EMBL/GenBank/DDBJ databases">
        <title>Genome sequence of Leptolinea tardivitalis DSM 16556.</title>
        <authorList>
            <person name="Hemp J."/>
            <person name="Ward L.M."/>
            <person name="Pace L.A."/>
            <person name="Fischer W.W."/>
        </authorList>
    </citation>
    <scope>NUCLEOTIDE SEQUENCE [LARGE SCALE GENOMIC DNA]</scope>
    <source>
        <strain evidence="1 2">YMTK-2</strain>
    </source>
</reference>
<gene>
    <name evidence="1" type="ORF">ADM99_14270</name>
</gene>
<evidence type="ECO:0000313" key="2">
    <source>
        <dbReference type="Proteomes" id="UP000050430"/>
    </source>
</evidence>
<protein>
    <submittedName>
        <fullName evidence="1">Uncharacterized protein</fullName>
    </submittedName>
</protein>
<dbReference type="OrthoDB" id="166418at2"/>
<comment type="caution">
    <text evidence="1">The sequence shown here is derived from an EMBL/GenBank/DDBJ whole genome shotgun (WGS) entry which is preliminary data.</text>
</comment>
<proteinExistence type="predicted"/>
<dbReference type="EMBL" id="LGCK01000014">
    <property type="protein sequence ID" value="KPL70320.1"/>
    <property type="molecule type" value="Genomic_DNA"/>
</dbReference>
<dbReference type="Proteomes" id="UP000050430">
    <property type="component" value="Unassembled WGS sequence"/>
</dbReference>
<accession>A0A0P6XN02</accession>
<dbReference type="AlphaFoldDB" id="A0A0P6XN02"/>
<dbReference type="RefSeq" id="WP_062422195.1">
    <property type="nucleotide sequence ID" value="NZ_BBYA01000010.1"/>
</dbReference>
<keyword evidence="2" id="KW-1185">Reference proteome</keyword>
<sequence length="172" mass="19648">METQMTQLNIPVPPAPILEQAVGYRNYRGARYLALWWEPCGDEVMVSDGLVTFTGLWPGYLAFVQHRAVHPQVAAYNLGSSEEPAEYRLVIDLDERLAFIAPCREAERLVTSQWGNPQEKPVTISPAEMETWLVDLTEQLSHFPSMDELLSQMAEDQKHVETLQHWLDDQIP</sequence>
<dbReference type="STRING" id="229920.ADM99_14270"/>